<evidence type="ECO:0000313" key="1">
    <source>
        <dbReference type="EMBL" id="MBI9001587.1"/>
    </source>
</evidence>
<protein>
    <submittedName>
        <fullName evidence="1">Uncharacterized protein</fullName>
    </submittedName>
</protein>
<gene>
    <name evidence="1" type="ORF">JDV76_11535</name>
</gene>
<sequence length="173" mass="19233">MEVNFKFISPDGRIDFTDPGIVAICGPKSSKIVASALARDTALSFENDGMIYGIRDYVDSRVWKSRRDVENENSDIGYLARNETGPGSGNRFLSIAGIHAEGSAIIVEHLCNYKRIREIHKKTKGSLFSSVIGGTYQRNPLSIEFSQLLTLHIREESCDVTNEVAFVEEDNKS</sequence>
<name>A0ABS0W1W7_9CORY</name>
<dbReference type="Proteomes" id="UP000625574">
    <property type="component" value="Unassembled WGS sequence"/>
</dbReference>
<keyword evidence="2" id="KW-1185">Reference proteome</keyword>
<organism evidence="1 2">
    <name type="scientific">Corynebacterium marambiense</name>
    <dbReference type="NCBI Taxonomy" id="2765364"/>
    <lineage>
        <taxon>Bacteria</taxon>
        <taxon>Bacillati</taxon>
        <taxon>Actinomycetota</taxon>
        <taxon>Actinomycetes</taxon>
        <taxon>Mycobacteriales</taxon>
        <taxon>Corynebacteriaceae</taxon>
        <taxon>Corynebacterium</taxon>
    </lineage>
</organism>
<dbReference type="EMBL" id="JAEIOT010000016">
    <property type="protein sequence ID" value="MBI9001587.1"/>
    <property type="molecule type" value="Genomic_DNA"/>
</dbReference>
<reference evidence="1 2" key="1">
    <citation type="submission" date="2020-12" db="EMBL/GenBank/DDBJ databases">
        <title>Genome public.</title>
        <authorList>
            <person name="Sun Q."/>
        </authorList>
    </citation>
    <scope>NUCLEOTIDE SEQUENCE [LARGE SCALE GENOMIC DNA]</scope>
    <source>
        <strain evidence="1 2">CCM 8864</strain>
    </source>
</reference>
<accession>A0ABS0W1W7</accession>
<evidence type="ECO:0000313" key="2">
    <source>
        <dbReference type="Proteomes" id="UP000625574"/>
    </source>
</evidence>
<comment type="caution">
    <text evidence="1">The sequence shown here is derived from an EMBL/GenBank/DDBJ whole genome shotgun (WGS) entry which is preliminary data.</text>
</comment>
<proteinExistence type="predicted"/>
<dbReference type="RefSeq" id="WP_198737054.1">
    <property type="nucleotide sequence ID" value="NZ_JAEIOT010000016.1"/>
</dbReference>